<protein>
    <recommendedName>
        <fullName evidence="2">ribonuclease H</fullName>
        <ecNumber evidence="2">3.1.26.4</ecNumber>
    </recommendedName>
</protein>
<dbReference type="Gene3D" id="3.10.10.10">
    <property type="entry name" value="HIV Type 1 Reverse Transcriptase, subunit A, domain 1"/>
    <property type="match status" value="1"/>
</dbReference>
<dbReference type="GO" id="GO:0035613">
    <property type="term" value="F:RNA stem-loop binding"/>
    <property type="evidence" value="ECO:0007669"/>
    <property type="project" value="TreeGrafter"/>
</dbReference>
<evidence type="ECO:0000256" key="7">
    <source>
        <dbReference type="ARBA" id="ARBA00022801"/>
    </source>
</evidence>
<dbReference type="SUPFAM" id="SSF56672">
    <property type="entry name" value="DNA/RNA polymerases"/>
    <property type="match status" value="1"/>
</dbReference>
<dbReference type="GO" id="GO:0004523">
    <property type="term" value="F:RNA-DNA hybrid ribonuclease activity"/>
    <property type="evidence" value="ECO:0007669"/>
    <property type="project" value="UniProtKB-EC"/>
</dbReference>
<dbReference type="Pfam" id="PF00078">
    <property type="entry name" value="RVT_1"/>
    <property type="match status" value="1"/>
</dbReference>
<reference evidence="10 11" key="1">
    <citation type="submission" date="2019-09" db="EMBL/GenBank/DDBJ databases">
        <title>Bird 10,000 Genomes (B10K) Project - Family phase.</title>
        <authorList>
            <person name="Zhang G."/>
        </authorList>
    </citation>
    <scope>NUCLEOTIDE SEQUENCE [LARGE SCALE GENOMIC DNA]</scope>
    <source>
        <strain evidence="10">B10K-DU-029-39</strain>
        <tissue evidence="10">Heart or muscle</tissue>
    </source>
</reference>
<dbReference type="PROSITE" id="PS50878">
    <property type="entry name" value="RT_POL"/>
    <property type="match status" value="1"/>
</dbReference>
<dbReference type="EMBL" id="VZTE01005496">
    <property type="protein sequence ID" value="NXB39062.1"/>
    <property type="molecule type" value="Genomic_DNA"/>
</dbReference>
<keyword evidence="7" id="KW-0378">Hydrolase</keyword>
<dbReference type="InterPro" id="IPR010661">
    <property type="entry name" value="RVT_thumb"/>
</dbReference>
<gene>
    <name evidence="10" type="primary">Ervk18_1</name>
    <name evidence="10" type="ORF">EULNIG_R08686</name>
</gene>
<dbReference type="PANTHER" id="PTHR41694:SF3">
    <property type="entry name" value="RNA-DIRECTED DNA POLYMERASE-RELATED"/>
    <property type="match status" value="1"/>
</dbReference>
<evidence type="ECO:0000256" key="1">
    <source>
        <dbReference type="ARBA" id="ARBA00010879"/>
    </source>
</evidence>
<dbReference type="PANTHER" id="PTHR41694">
    <property type="entry name" value="ENDOGENOUS RETROVIRUS GROUP K MEMBER POL PROTEIN"/>
    <property type="match status" value="1"/>
</dbReference>
<accession>A0A7K8DLB2</accession>
<keyword evidence="11" id="KW-1185">Reference proteome</keyword>
<dbReference type="EC" id="3.1.26.4" evidence="2"/>
<dbReference type="Proteomes" id="UP000540150">
    <property type="component" value="Unassembled WGS sequence"/>
</dbReference>
<evidence type="ECO:0000256" key="3">
    <source>
        <dbReference type="ARBA" id="ARBA00022679"/>
    </source>
</evidence>
<feature type="domain" description="Reverse transcriptase" evidence="9">
    <location>
        <begin position="19"/>
        <end position="208"/>
    </location>
</feature>
<comment type="similarity">
    <text evidence="1">Belongs to the beta type-B retroviral polymerase family. HERV class-II K(HML-2) pol subfamily.</text>
</comment>
<dbReference type="Pfam" id="PF06817">
    <property type="entry name" value="RVT_thumb"/>
    <property type="match status" value="1"/>
</dbReference>
<dbReference type="GO" id="GO:0003964">
    <property type="term" value="F:RNA-directed DNA polymerase activity"/>
    <property type="evidence" value="ECO:0007669"/>
    <property type="project" value="UniProtKB-KW"/>
</dbReference>
<sequence length="265" mass="30368">WPLTKNKLQALNALVEEQLAKGNIVPTNSPWNSLVFVIKKPGKDRWRLLHDLWKINEVIEDMGPLQPGMPSPSMLLQNWKLAVIDIKDCFFQIPLHPDDTPRFAFSVPSINREAPVRRYHWCVLPQGMQNSPTICQWYVALILAPVRAKAEKAVILHYMDDMLVCAHDNNQLTQTLNLTVEALAKEGFELQKDKVHRVAPWKYLGLKITERTITPQQISVRWATTTINDNPCMLRELHQLCGSINWVLPLLGITTEELALLFNLL</sequence>
<evidence type="ECO:0000259" key="9">
    <source>
        <dbReference type="PROSITE" id="PS50878"/>
    </source>
</evidence>
<evidence type="ECO:0000256" key="4">
    <source>
        <dbReference type="ARBA" id="ARBA00022695"/>
    </source>
</evidence>
<evidence type="ECO:0000256" key="5">
    <source>
        <dbReference type="ARBA" id="ARBA00022722"/>
    </source>
</evidence>
<evidence type="ECO:0000256" key="2">
    <source>
        <dbReference type="ARBA" id="ARBA00012180"/>
    </source>
</evidence>
<evidence type="ECO:0000313" key="10">
    <source>
        <dbReference type="EMBL" id="NXB39062.1"/>
    </source>
</evidence>
<feature type="non-terminal residue" evidence="10">
    <location>
        <position position="1"/>
    </location>
</feature>
<keyword evidence="4" id="KW-0548">Nucleotidyltransferase</keyword>
<dbReference type="InterPro" id="IPR043502">
    <property type="entry name" value="DNA/RNA_pol_sf"/>
</dbReference>
<dbReference type="InterPro" id="IPR043128">
    <property type="entry name" value="Rev_trsase/Diguanyl_cyclase"/>
</dbReference>
<dbReference type="Gene3D" id="3.30.70.270">
    <property type="match status" value="2"/>
</dbReference>
<evidence type="ECO:0000256" key="6">
    <source>
        <dbReference type="ARBA" id="ARBA00022759"/>
    </source>
</evidence>
<organism evidence="10 11">
    <name type="scientific">Eulacestoma nigropectus</name>
    <name type="common">wattled ploughbill</name>
    <dbReference type="NCBI Taxonomy" id="461239"/>
    <lineage>
        <taxon>Eukaryota</taxon>
        <taxon>Metazoa</taxon>
        <taxon>Chordata</taxon>
        <taxon>Craniata</taxon>
        <taxon>Vertebrata</taxon>
        <taxon>Euteleostomi</taxon>
        <taxon>Archelosauria</taxon>
        <taxon>Archosauria</taxon>
        <taxon>Dinosauria</taxon>
        <taxon>Saurischia</taxon>
        <taxon>Theropoda</taxon>
        <taxon>Coelurosauria</taxon>
        <taxon>Aves</taxon>
        <taxon>Neognathae</taxon>
        <taxon>Neoaves</taxon>
        <taxon>Telluraves</taxon>
        <taxon>Australaves</taxon>
        <taxon>Passeriformes</taxon>
        <taxon>Corvoidea</taxon>
        <taxon>Pachycephalidae</taxon>
        <taxon>Eulacestoma</taxon>
    </lineage>
</organism>
<comment type="caution">
    <text evidence="10">The sequence shown here is derived from an EMBL/GenBank/DDBJ whole genome shotgun (WGS) entry which is preliminary data.</text>
</comment>
<feature type="non-terminal residue" evidence="10">
    <location>
        <position position="265"/>
    </location>
</feature>
<dbReference type="InterPro" id="IPR000477">
    <property type="entry name" value="RT_dom"/>
</dbReference>
<evidence type="ECO:0000313" key="11">
    <source>
        <dbReference type="Proteomes" id="UP000540150"/>
    </source>
</evidence>
<dbReference type="AlphaFoldDB" id="A0A7K8DLB2"/>
<keyword evidence="8" id="KW-0695">RNA-directed DNA polymerase</keyword>
<keyword evidence="5" id="KW-0540">Nuclease</keyword>
<name>A0A7K8DLB2_9CORV</name>
<evidence type="ECO:0000256" key="8">
    <source>
        <dbReference type="ARBA" id="ARBA00022918"/>
    </source>
</evidence>
<dbReference type="OrthoDB" id="6773263at2759"/>
<keyword evidence="6" id="KW-0255">Endonuclease</keyword>
<keyword evidence="3" id="KW-0808">Transferase</keyword>
<proteinExistence type="inferred from homology"/>